<keyword evidence="3" id="KW-1185">Reference proteome</keyword>
<protein>
    <submittedName>
        <fullName evidence="2">Uncharacterized protein</fullName>
    </submittedName>
</protein>
<feature type="compositionally biased region" description="Basic and acidic residues" evidence="1">
    <location>
        <begin position="116"/>
        <end position="128"/>
    </location>
</feature>
<sequence length="128" mass="14408">MQGPFSATRQTPMSPRLSFSIVRIAEGPFALKSAAIGEKRASSTRVSMRKPVELYPETLLHTDSSRPRQRLGQKQAKRTGGPHRVSLLGLPTKHAKTAWTMTCRTRRHGSHWTTTQEKESDNRLYHTG</sequence>
<dbReference type="Proteomes" id="UP000295604">
    <property type="component" value="Unassembled WGS sequence"/>
</dbReference>
<evidence type="ECO:0000313" key="2">
    <source>
        <dbReference type="EMBL" id="TEA11476.1"/>
    </source>
</evidence>
<dbReference type="EMBL" id="QAPF01000329">
    <property type="protein sequence ID" value="TEA11476.1"/>
    <property type="molecule type" value="Genomic_DNA"/>
</dbReference>
<dbReference type="AlphaFoldDB" id="A0A4R8T3L3"/>
<accession>A0A4R8T3L3</accession>
<feature type="compositionally biased region" description="Basic residues" evidence="1">
    <location>
        <begin position="67"/>
        <end position="81"/>
    </location>
</feature>
<proteinExistence type="predicted"/>
<reference evidence="2 3" key="1">
    <citation type="submission" date="2018-11" db="EMBL/GenBank/DDBJ databases">
        <title>Genome sequence and assembly of Colletotrichum sidae.</title>
        <authorList>
            <person name="Gan P."/>
            <person name="Shirasu K."/>
        </authorList>
    </citation>
    <scope>NUCLEOTIDE SEQUENCE [LARGE SCALE GENOMIC DNA]</scope>
    <source>
        <strain evidence="2 3">CBS 518.97</strain>
    </source>
</reference>
<gene>
    <name evidence="2" type="ORF">C8034_v007423</name>
</gene>
<evidence type="ECO:0000256" key="1">
    <source>
        <dbReference type="SAM" id="MobiDB-lite"/>
    </source>
</evidence>
<name>A0A4R8T3L3_9PEZI</name>
<comment type="caution">
    <text evidence="2">The sequence shown here is derived from an EMBL/GenBank/DDBJ whole genome shotgun (WGS) entry which is preliminary data.</text>
</comment>
<organism evidence="2 3">
    <name type="scientific">Colletotrichum sidae</name>
    <dbReference type="NCBI Taxonomy" id="1347389"/>
    <lineage>
        <taxon>Eukaryota</taxon>
        <taxon>Fungi</taxon>
        <taxon>Dikarya</taxon>
        <taxon>Ascomycota</taxon>
        <taxon>Pezizomycotina</taxon>
        <taxon>Sordariomycetes</taxon>
        <taxon>Hypocreomycetidae</taxon>
        <taxon>Glomerellales</taxon>
        <taxon>Glomerellaceae</taxon>
        <taxon>Colletotrichum</taxon>
        <taxon>Colletotrichum orbiculare species complex</taxon>
    </lineage>
</organism>
<feature type="region of interest" description="Disordered" evidence="1">
    <location>
        <begin position="57"/>
        <end position="91"/>
    </location>
</feature>
<evidence type="ECO:0000313" key="3">
    <source>
        <dbReference type="Proteomes" id="UP000295604"/>
    </source>
</evidence>
<feature type="region of interest" description="Disordered" evidence="1">
    <location>
        <begin position="106"/>
        <end position="128"/>
    </location>
</feature>